<accession>A0A6L5TAW4</accession>
<reference evidence="2" key="3">
    <citation type="submission" date="2020-02" db="EMBL/GenBank/DDBJ databases">
        <authorList>
            <person name="Littmann E."/>
            <person name="Sorbara M."/>
        </authorList>
    </citation>
    <scope>NUCLEOTIDE SEQUENCE</scope>
    <source>
        <strain evidence="2">MSK.16.45</strain>
    </source>
</reference>
<gene>
    <name evidence="2" type="ORF">G4312_03075</name>
    <name evidence="1" type="ORF">GKE07_13545</name>
</gene>
<dbReference type="AlphaFoldDB" id="A0A6L5TAW4"/>
<proteinExistence type="predicted"/>
<evidence type="ECO:0000313" key="2">
    <source>
        <dbReference type="EMBL" id="NSC76277.1"/>
    </source>
</evidence>
<evidence type="ECO:0000313" key="1">
    <source>
        <dbReference type="EMBL" id="MSC61196.1"/>
    </source>
</evidence>
<protein>
    <submittedName>
        <fullName evidence="1">Uncharacterized protein</fullName>
    </submittedName>
</protein>
<reference evidence="1 3" key="1">
    <citation type="journal article" date="2019" name="Nat. Med.">
        <title>A library of human gut bacterial isolates paired with longitudinal multiomics data enables mechanistic microbiome research.</title>
        <authorList>
            <person name="Poyet M."/>
            <person name="Groussin M."/>
            <person name="Gibbons S.M."/>
            <person name="Avila-Pacheco J."/>
            <person name="Jiang X."/>
            <person name="Kearney S.M."/>
            <person name="Perrotta A.R."/>
            <person name="Berdy B."/>
            <person name="Zhao S."/>
            <person name="Lieberman T.D."/>
            <person name="Swanson P.K."/>
            <person name="Smith M."/>
            <person name="Roesemann S."/>
            <person name="Alexander J.E."/>
            <person name="Rich S.A."/>
            <person name="Livny J."/>
            <person name="Vlamakis H."/>
            <person name="Clish C."/>
            <person name="Bullock K."/>
            <person name="Deik A."/>
            <person name="Scott J."/>
            <person name="Pierce K.A."/>
            <person name="Xavier R.J."/>
            <person name="Alm E.J."/>
        </authorList>
    </citation>
    <scope>NUCLEOTIDE SEQUENCE [LARGE SCALE GENOMIC DNA]</scope>
    <source>
        <strain evidence="1 3">BIOML-A11</strain>
    </source>
</reference>
<dbReference type="EMBL" id="WKQP01000027">
    <property type="protein sequence ID" value="MSC61196.1"/>
    <property type="molecule type" value="Genomic_DNA"/>
</dbReference>
<dbReference type="EMBL" id="JAAIMP010000003">
    <property type="protein sequence ID" value="NSC76277.1"/>
    <property type="molecule type" value="Genomic_DNA"/>
</dbReference>
<evidence type="ECO:0000313" key="3">
    <source>
        <dbReference type="Proteomes" id="UP000479563"/>
    </source>
</evidence>
<reference evidence="2" key="2">
    <citation type="journal article" date="2020" name="Cell Host Microbe">
        <title>Functional and Genomic Variation between Human-Derived Isolates of Lachnospiraceae Reveals Inter- and Intra-Species Diversity.</title>
        <authorList>
            <person name="Sorbara M.T."/>
            <person name="Littmann E.R."/>
            <person name="Fontana E."/>
            <person name="Moody T.U."/>
            <person name="Kohout C.E."/>
            <person name="Gjonbalaj M."/>
            <person name="Eaton V."/>
            <person name="Seok R."/>
            <person name="Leiner I.M."/>
            <person name="Pamer E.G."/>
        </authorList>
    </citation>
    <scope>NUCLEOTIDE SEQUENCE</scope>
    <source>
        <strain evidence="2">MSK.16.45</strain>
    </source>
</reference>
<sequence length="56" mass="6291">MVEKEYNLEFATSMVHQFMPGFSSQKNAIILCDSGYIKQNFVSILSSKVSVEQAQS</sequence>
<comment type="caution">
    <text evidence="1">The sequence shown here is derived from an EMBL/GenBank/DDBJ whole genome shotgun (WGS) entry which is preliminary data.</text>
</comment>
<dbReference type="Proteomes" id="UP001193756">
    <property type="component" value="Unassembled WGS sequence"/>
</dbReference>
<name>A0A6L5TAW4_9FIRM</name>
<dbReference type="Proteomes" id="UP000479563">
    <property type="component" value="Unassembled WGS sequence"/>
</dbReference>
<organism evidence="1 3">
    <name type="scientific">Agathobacter rectalis</name>
    <dbReference type="NCBI Taxonomy" id="39491"/>
    <lineage>
        <taxon>Bacteria</taxon>
        <taxon>Bacillati</taxon>
        <taxon>Bacillota</taxon>
        <taxon>Clostridia</taxon>
        <taxon>Lachnospirales</taxon>
        <taxon>Lachnospiraceae</taxon>
        <taxon>Agathobacter</taxon>
    </lineage>
</organism>
<dbReference type="RefSeq" id="WP_154267425.1">
    <property type="nucleotide sequence ID" value="NZ_CP100127.1"/>
</dbReference>